<proteinExistence type="predicted"/>
<dbReference type="Proteomes" id="UP000030755">
    <property type="component" value="Unassembled WGS sequence"/>
</dbReference>
<dbReference type="EMBL" id="KE561025">
    <property type="protein sequence ID" value="EPZ33879.1"/>
    <property type="molecule type" value="Genomic_DNA"/>
</dbReference>
<sequence>MFESLAKRTEIPKYRHVANQKHEKLHQRFYNKNNSENHISQVSTNTKAFHILLEECKEKEILEPERLRKKAKVE</sequence>
<gene>
    <name evidence="1" type="ORF">O9G_003987</name>
</gene>
<dbReference type="AlphaFoldDB" id="A0A075AZ78"/>
<name>A0A075AZ78_ROZAC</name>
<reference evidence="1 2" key="1">
    <citation type="journal article" date="2013" name="Curr. Biol.">
        <title>Shared signatures of parasitism and phylogenomics unite Cryptomycota and microsporidia.</title>
        <authorList>
            <person name="James T.Y."/>
            <person name="Pelin A."/>
            <person name="Bonen L."/>
            <person name="Ahrendt S."/>
            <person name="Sain D."/>
            <person name="Corradi N."/>
            <person name="Stajich J.E."/>
        </authorList>
    </citation>
    <scope>NUCLEOTIDE SEQUENCE [LARGE SCALE GENOMIC DNA]</scope>
    <source>
        <strain evidence="1 2">CSF55</strain>
    </source>
</reference>
<accession>A0A075AZ78</accession>
<protein>
    <submittedName>
        <fullName evidence="1">Uncharacterized protein</fullName>
    </submittedName>
</protein>
<evidence type="ECO:0000313" key="1">
    <source>
        <dbReference type="EMBL" id="EPZ33879.1"/>
    </source>
</evidence>
<evidence type="ECO:0000313" key="2">
    <source>
        <dbReference type="Proteomes" id="UP000030755"/>
    </source>
</evidence>
<dbReference type="HOGENOM" id="CLU_2689202_0_0_1"/>
<organism evidence="1 2">
    <name type="scientific">Rozella allomycis (strain CSF55)</name>
    <dbReference type="NCBI Taxonomy" id="988480"/>
    <lineage>
        <taxon>Eukaryota</taxon>
        <taxon>Fungi</taxon>
        <taxon>Fungi incertae sedis</taxon>
        <taxon>Cryptomycota</taxon>
        <taxon>Cryptomycota incertae sedis</taxon>
        <taxon>Rozella</taxon>
    </lineage>
</organism>
<keyword evidence="2" id="KW-1185">Reference proteome</keyword>